<reference evidence="3" key="1">
    <citation type="submission" date="2008-01" db="EMBL/GenBank/DDBJ databases">
        <authorList>
            <person name="Fulton L."/>
            <person name="Clifton S."/>
            <person name="Fulton B."/>
            <person name="Xu J."/>
            <person name="Minx P."/>
            <person name="Pepin K.H."/>
            <person name="Johnson M."/>
            <person name="Thiruvilangam P."/>
            <person name="Bhonagiri V."/>
            <person name="Nash W.E."/>
            <person name="Mardis E.R."/>
            <person name="Wilson R.K."/>
        </authorList>
    </citation>
    <scope>NUCLEOTIDE SEQUENCE [LARGE SCALE GENOMIC DNA]</scope>
    <source>
        <strain evidence="3">DSM 17244</strain>
    </source>
</reference>
<dbReference type="PANTHER" id="PTHR39430">
    <property type="entry name" value="MEMBRANE-ASSOCIATED PROTEASE-RELATED"/>
    <property type="match status" value="1"/>
</dbReference>
<dbReference type="STRING" id="445971.ANASTE_01545"/>
<dbReference type="HOGENOM" id="CLU_083286_0_0_9"/>
<dbReference type="Pfam" id="PF02517">
    <property type="entry name" value="Rce1-like"/>
    <property type="match status" value="1"/>
</dbReference>
<sequence>MKNKKIMKTILLLFFICSAVEYIEFLFIRTDMTFIADNIITKIFIVFILFISLKSFQLKFSDIGFKFKGILKGIIYGISLGIITFTISYFIEILILTVNGHSPSIKFFITNFALTGASNSLNASLTAVMICIVVNILNAAAEEGLFRGLFLNLGQKKYSCKTANYIQALLFGIWHFVMVAVSLYDKTMNLQTAVVMGIGYIVLAGILGIEWGLCVSMTGTLWINMSEHFFNNFISNTIHVVSSTGIDELQIIRIVMSNILSLIIVIAVSKIVKK</sequence>
<proteinExistence type="predicted"/>
<dbReference type="GO" id="GO:0006508">
    <property type="term" value="P:proteolysis"/>
    <property type="evidence" value="ECO:0007669"/>
    <property type="project" value="UniProtKB-KW"/>
</dbReference>
<dbReference type="RefSeq" id="WP_007050312.1">
    <property type="nucleotide sequence ID" value="NZ_DS560019.1"/>
</dbReference>
<evidence type="ECO:0000313" key="4">
    <source>
        <dbReference type="Proteomes" id="UP000005178"/>
    </source>
</evidence>
<keyword evidence="1" id="KW-0812">Transmembrane</keyword>
<feature type="transmembrane region" description="Helical" evidence="1">
    <location>
        <begin position="162"/>
        <end position="184"/>
    </location>
</feature>
<gene>
    <name evidence="3" type="ORF">ANASTE_01545</name>
</gene>
<keyword evidence="1" id="KW-1133">Transmembrane helix</keyword>
<name>B1CC45_9FIRM</name>
<dbReference type="EMBL" id="ABIL02000006">
    <property type="protein sequence ID" value="EDS71842.1"/>
    <property type="molecule type" value="Genomic_DNA"/>
</dbReference>
<evidence type="ECO:0000313" key="3">
    <source>
        <dbReference type="EMBL" id="EDS71842.1"/>
    </source>
</evidence>
<keyword evidence="3" id="KW-0645">Protease</keyword>
<protein>
    <submittedName>
        <fullName evidence="3">CAAX amino terminal protease family protein</fullName>
    </submittedName>
</protein>
<dbReference type="InterPro" id="IPR003675">
    <property type="entry name" value="Rce1/LyrA-like_dom"/>
</dbReference>
<feature type="transmembrane region" description="Helical" evidence="1">
    <location>
        <begin position="252"/>
        <end position="272"/>
    </location>
</feature>
<keyword evidence="3" id="KW-0378">Hydrolase</keyword>
<dbReference type="GO" id="GO:0080120">
    <property type="term" value="P:CAAX-box protein maturation"/>
    <property type="evidence" value="ECO:0007669"/>
    <property type="project" value="UniProtKB-ARBA"/>
</dbReference>
<organism evidence="3 4">
    <name type="scientific">Anaerofustis stercorihominis DSM 17244</name>
    <dbReference type="NCBI Taxonomy" id="445971"/>
    <lineage>
        <taxon>Bacteria</taxon>
        <taxon>Bacillati</taxon>
        <taxon>Bacillota</taxon>
        <taxon>Clostridia</taxon>
        <taxon>Eubacteriales</taxon>
        <taxon>Eubacteriaceae</taxon>
        <taxon>Anaerofustis</taxon>
    </lineage>
</organism>
<dbReference type="eggNOG" id="COG1266">
    <property type="taxonomic scope" value="Bacteria"/>
</dbReference>
<dbReference type="AlphaFoldDB" id="B1CC45"/>
<feature type="transmembrane region" description="Helical" evidence="1">
    <location>
        <begin position="229"/>
        <end position="246"/>
    </location>
</feature>
<keyword evidence="4" id="KW-1185">Reference proteome</keyword>
<feature type="transmembrane region" description="Helical" evidence="1">
    <location>
        <begin position="190"/>
        <end position="209"/>
    </location>
</feature>
<comment type="caution">
    <text evidence="3">The sequence shown here is derived from an EMBL/GenBank/DDBJ whole genome shotgun (WGS) entry which is preliminary data.</text>
</comment>
<feature type="transmembrane region" description="Helical" evidence="1">
    <location>
        <begin position="35"/>
        <end position="53"/>
    </location>
</feature>
<feature type="transmembrane region" description="Helical" evidence="1">
    <location>
        <begin position="74"/>
        <end position="100"/>
    </location>
</feature>
<keyword evidence="1" id="KW-0472">Membrane</keyword>
<accession>B1CC45</accession>
<feature type="transmembrane region" description="Helical" evidence="1">
    <location>
        <begin position="120"/>
        <end position="141"/>
    </location>
</feature>
<evidence type="ECO:0000259" key="2">
    <source>
        <dbReference type="Pfam" id="PF02517"/>
    </source>
</evidence>
<dbReference type="GeneID" id="98000625"/>
<reference evidence="3" key="2">
    <citation type="submission" date="2013-08" db="EMBL/GenBank/DDBJ databases">
        <title>Draft genome sequence of Anaerofustis stercorihominis (DSM 17244).</title>
        <authorList>
            <person name="Sudarsanam P."/>
            <person name="Ley R."/>
            <person name="Guruge J."/>
            <person name="Turnbaugh P.J."/>
            <person name="Mahowald M."/>
            <person name="Liep D."/>
            <person name="Gordon J."/>
        </authorList>
    </citation>
    <scope>NUCLEOTIDE SEQUENCE</scope>
    <source>
        <strain evidence="3">DSM 17244</strain>
    </source>
</reference>
<dbReference type="GO" id="GO:0004175">
    <property type="term" value="F:endopeptidase activity"/>
    <property type="evidence" value="ECO:0007669"/>
    <property type="project" value="UniProtKB-ARBA"/>
</dbReference>
<feature type="domain" description="CAAX prenyl protease 2/Lysostaphin resistance protein A-like" evidence="2">
    <location>
        <begin position="127"/>
        <end position="234"/>
    </location>
</feature>
<dbReference type="Proteomes" id="UP000005178">
    <property type="component" value="Unassembled WGS sequence"/>
</dbReference>
<evidence type="ECO:0000256" key="1">
    <source>
        <dbReference type="SAM" id="Phobius"/>
    </source>
</evidence>
<dbReference type="PANTHER" id="PTHR39430:SF1">
    <property type="entry name" value="PROTEASE"/>
    <property type="match status" value="1"/>
</dbReference>